<accession>A0A9K3GP90</accession>
<dbReference type="Proteomes" id="UP000265618">
    <property type="component" value="Unassembled WGS sequence"/>
</dbReference>
<name>A0A9K3GP90_9EUKA</name>
<evidence type="ECO:0000313" key="2">
    <source>
        <dbReference type="Proteomes" id="UP000265618"/>
    </source>
</evidence>
<sequence>MPGDEAKAVETIKALICVLTPSIEGFKTKYAEQPDVLAGINNIE</sequence>
<dbReference type="AlphaFoldDB" id="A0A9K3GP90"/>
<feature type="non-terminal residue" evidence="1">
    <location>
        <position position="44"/>
    </location>
</feature>
<gene>
    <name evidence="1" type="ORF">KIPB_013078</name>
</gene>
<proteinExistence type="predicted"/>
<protein>
    <submittedName>
        <fullName evidence="1">Uncharacterized protein</fullName>
    </submittedName>
</protein>
<keyword evidence="2" id="KW-1185">Reference proteome</keyword>
<evidence type="ECO:0000313" key="1">
    <source>
        <dbReference type="EMBL" id="GIQ90327.1"/>
    </source>
</evidence>
<organism evidence="1 2">
    <name type="scientific">Kipferlia bialata</name>
    <dbReference type="NCBI Taxonomy" id="797122"/>
    <lineage>
        <taxon>Eukaryota</taxon>
        <taxon>Metamonada</taxon>
        <taxon>Carpediemonas-like organisms</taxon>
        <taxon>Kipferlia</taxon>
    </lineage>
</organism>
<reference evidence="1 2" key="1">
    <citation type="journal article" date="2018" name="PLoS ONE">
        <title>The draft genome of Kipferlia bialata reveals reductive genome evolution in fornicate parasites.</title>
        <authorList>
            <person name="Tanifuji G."/>
            <person name="Takabayashi S."/>
            <person name="Kume K."/>
            <person name="Takagi M."/>
            <person name="Nakayama T."/>
            <person name="Kamikawa R."/>
            <person name="Inagaki Y."/>
            <person name="Hashimoto T."/>
        </authorList>
    </citation>
    <scope>NUCLEOTIDE SEQUENCE [LARGE SCALE GENOMIC DNA]</scope>
    <source>
        <strain evidence="1">NY0173</strain>
    </source>
</reference>
<comment type="caution">
    <text evidence="1">The sequence shown here is derived from an EMBL/GenBank/DDBJ whole genome shotgun (WGS) entry which is preliminary data.</text>
</comment>
<dbReference type="EMBL" id="BDIP01006044">
    <property type="protein sequence ID" value="GIQ90327.1"/>
    <property type="molecule type" value="Genomic_DNA"/>
</dbReference>